<gene>
    <name evidence="4" type="ORF">LX64_03304</name>
</gene>
<dbReference type="EMBL" id="QLLL01000006">
    <property type="protein sequence ID" value="RAJ02295.1"/>
    <property type="molecule type" value="Genomic_DNA"/>
</dbReference>
<dbReference type="Pfam" id="PF02129">
    <property type="entry name" value="Peptidase_S15"/>
    <property type="match status" value="1"/>
</dbReference>
<dbReference type="InterPro" id="IPR029058">
    <property type="entry name" value="AB_hydrolase_fold"/>
</dbReference>
<evidence type="ECO:0000256" key="1">
    <source>
        <dbReference type="ARBA" id="ARBA00022801"/>
    </source>
</evidence>
<dbReference type="GO" id="GO:0004252">
    <property type="term" value="F:serine-type endopeptidase activity"/>
    <property type="evidence" value="ECO:0007669"/>
    <property type="project" value="InterPro"/>
</dbReference>
<dbReference type="PROSITE" id="PS00708">
    <property type="entry name" value="PRO_ENDOPEP_SER"/>
    <property type="match status" value="1"/>
</dbReference>
<dbReference type="GO" id="GO:0052689">
    <property type="term" value="F:carboxylic ester hydrolase activity"/>
    <property type="evidence" value="ECO:0007669"/>
    <property type="project" value="TreeGrafter"/>
</dbReference>
<dbReference type="SUPFAM" id="SSF53474">
    <property type="entry name" value="alpha/beta-Hydrolases"/>
    <property type="match status" value="1"/>
</dbReference>
<dbReference type="GO" id="GO:0006508">
    <property type="term" value="P:proteolysis"/>
    <property type="evidence" value="ECO:0007669"/>
    <property type="project" value="InterPro"/>
</dbReference>
<evidence type="ECO:0000256" key="2">
    <source>
        <dbReference type="SAM" id="SignalP"/>
    </source>
</evidence>
<feature type="signal peptide" evidence="2">
    <location>
        <begin position="1"/>
        <end position="26"/>
    </location>
</feature>
<name>A0A327QE61_9BACT</name>
<dbReference type="Gene3D" id="3.40.50.1820">
    <property type="entry name" value="alpha/beta hydrolase"/>
    <property type="match status" value="1"/>
</dbReference>
<organism evidence="4 5">
    <name type="scientific">Chitinophaga skermanii</name>
    <dbReference type="NCBI Taxonomy" id="331697"/>
    <lineage>
        <taxon>Bacteria</taxon>
        <taxon>Pseudomonadati</taxon>
        <taxon>Bacteroidota</taxon>
        <taxon>Chitinophagia</taxon>
        <taxon>Chitinophagales</taxon>
        <taxon>Chitinophagaceae</taxon>
        <taxon>Chitinophaga</taxon>
    </lineage>
</organism>
<dbReference type="PANTHER" id="PTHR43265:SF1">
    <property type="entry name" value="ESTERASE ESTD"/>
    <property type="match status" value="1"/>
</dbReference>
<dbReference type="InterPro" id="IPR053145">
    <property type="entry name" value="AB_hydrolase_Est10"/>
</dbReference>
<evidence type="ECO:0000313" key="5">
    <source>
        <dbReference type="Proteomes" id="UP000249547"/>
    </source>
</evidence>
<dbReference type="OrthoDB" id="9809549at2"/>
<evidence type="ECO:0000313" key="4">
    <source>
        <dbReference type="EMBL" id="RAJ02295.1"/>
    </source>
</evidence>
<accession>A0A327QE61</accession>
<dbReference type="Proteomes" id="UP000249547">
    <property type="component" value="Unassembled WGS sequence"/>
</dbReference>
<dbReference type="PANTHER" id="PTHR43265">
    <property type="entry name" value="ESTERASE ESTD"/>
    <property type="match status" value="1"/>
</dbReference>
<keyword evidence="5" id="KW-1185">Reference proteome</keyword>
<sequence>MTYLKRFTSFLLCGSLLVMLTISASAQIKDISGDWFGTLDVGAGKLRLQLHTEKEGTGYKGKLISIDQGNATLQADTLTYNESTGELRFVLNKLQVVYTGVWDSNKSAFSGDFYQGKNMKLVLKKENAASFTAKKIRPQTPQQPYPYDSEDVTFPNETDHITLAGTLTKPKSGGPFPVVVLITGSGPQNRNEELMGHEPFLIWADYLTKQGIAVLRYDDRGVGKSTGNYAKSGIPDFFRDAQAAVNYLATRSDIDPKKIGLMGHSEGGVVAPMVAAEDKRVAFVVSLAGVGINGVELMAKQNYLVWKSNGKTEAEALEREKLMRELFIIANATPNKNELGKKAKTVLEQLYATSLSEEEKKKVTPEMFNLQTAMSVSSPSIAAILNIQPEKYLPYIKCPVLAVNGEKDIQVQADENLQGFDTQIKKGGNKQITTKKFPGLNHLFQHCTTCTVAEYAEIDETVAPAVLQYVGAWMQTQVRKK</sequence>
<proteinExistence type="predicted"/>
<protein>
    <recommendedName>
        <fullName evidence="3">Xaa-Pro dipeptidyl-peptidase-like domain-containing protein</fullName>
    </recommendedName>
</protein>
<keyword evidence="2" id="KW-0732">Signal</keyword>
<dbReference type="InterPro" id="IPR000383">
    <property type="entry name" value="Xaa-Pro-like_dom"/>
</dbReference>
<keyword evidence="1" id="KW-0378">Hydrolase</keyword>
<dbReference type="RefSeq" id="WP_111598741.1">
    <property type="nucleotide sequence ID" value="NZ_QLLL01000006.1"/>
</dbReference>
<dbReference type="AlphaFoldDB" id="A0A327QE61"/>
<evidence type="ECO:0000259" key="3">
    <source>
        <dbReference type="Pfam" id="PF02129"/>
    </source>
</evidence>
<comment type="caution">
    <text evidence="4">The sequence shown here is derived from an EMBL/GenBank/DDBJ whole genome shotgun (WGS) entry which is preliminary data.</text>
</comment>
<reference evidence="4 5" key="1">
    <citation type="submission" date="2018-06" db="EMBL/GenBank/DDBJ databases">
        <title>Genomic Encyclopedia of Archaeal and Bacterial Type Strains, Phase II (KMG-II): from individual species to whole genera.</title>
        <authorList>
            <person name="Goeker M."/>
        </authorList>
    </citation>
    <scope>NUCLEOTIDE SEQUENCE [LARGE SCALE GENOMIC DNA]</scope>
    <source>
        <strain evidence="4 5">DSM 23857</strain>
    </source>
</reference>
<feature type="chain" id="PRO_5016353535" description="Xaa-Pro dipeptidyl-peptidase-like domain-containing protein" evidence="2">
    <location>
        <begin position="27"/>
        <end position="481"/>
    </location>
</feature>
<dbReference type="InterPro" id="IPR002471">
    <property type="entry name" value="Pept_S9_AS"/>
</dbReference>
<feature type="domain" description="Xaa-Pro dipeptidyl-peptidase-like" evidence="3">
    <location>
        <begin position="159"/>
        <end position="421"/>
    </location>
</feature>